<evidence type="ECO:0000313" key="2">
    <source>
        <dbReference type="Proteomes" id="UP000829398"/>
    </source>
</evidence>
<keyword evidence="2" id="KW-1185">Reference proteome</keyword>
<name>A0ACB8JSL2_CITSI</name>
<dbReference type="EMBL" id="CM039175">
    <property type="protein sequence ID" value="KAH9735834.1"/>
    <property type="molecule type" value="Genomic_DNA"/>
</dbReference>
<dbReference type="Proteomes" id="UP000829398">
    <property type="component" value="Chromosome 6"/>
</dbReference>
<proteinExistence type="predicted"/>
<organism evidence="1 2">
    <name type="scientific">Citrus sinensis</name>
    <name type="common">Sweet orange</name>
    <name type="synonym">Citrus aurantium var. sinensis</name>
    <dbReference type="NCBI Taxonomy" id="2711"/>
    <lineage>
        <taxon>Eukaryota</taxon>
        <taxon>Viridiplantae</taxon>
        <taxon>Streptophyta</taxon>
        <taxon>Embryophyta</taxon>
        <taxon>Tracheophyta</taxon>
        <taxon>Spermatophyta</taxon>
        <taxon>Magnoliopsida</taxon>
        <taxon>eudicotyledons</taxon>
        <taxon>Gunneridae</taxon>
        <taxon>Pentapetalae</taxon>
        <taxon>rosids</taxon>
        <taxon>malvids</taxon>
        <taxon>Sapindales</taxon>
        <taxon>Rutaceae</taxon>
        <taxon>Aurantioideae</taxon>
        <taxon>Citrus</taxon>
    </lineage>
</organism>
<evidence type="ECO:0000313" key="1">
    <source>
        <dbReference type="EMBL" id="KAH9735834.1"/>
    </source>
</evidence>
<accession>A0ACB8JSL2</accession>
<sequence length="497" mass="54920">MASEYEFEVMDEKYKTFVVNLQNRTCDCGACHICGIPCKHVTRCIARRHEDVVDYVDWKLTVEAYLATYSDVIHPLLDQITWSIIEGLKILSPKVKVKVVSISIGLLQISISIIVSLSQHQQHTSSSKHQPNKINNNLIQANNKDGCDSIGCQDKLSVHKEKFELISMDMEPHVVVIPFPTQAVSRKPSSSAVGLAVVIVALVRRTRVVVPSLQPDIVVASMLKLFLSWDSGLISQVRCFGMSNCEAFTALLAQPTAVQPTPTLRLTHLTADSLRRRPFASDPAAVASISAITSIPCQSISAETMKLTALAKSICSRPFLPRITGPLQFRLLQHDFVPRDPKSKPIKYKYPAFYDPYGPRPPPSDKVVQLAERIASLTPEERRQISLTLFKRFSLPKLQPISTEGLDLGPQGGAPAGSAKVEEKKEKTTFDVKLEKFEAAAKLKIVKEVKTFFDLGMKEAKELVEKAPVVLKQGLTKEEASNIIEKIKAAGGVAIME</sequence>
<comment type="caution">
    <text evidence="1">The sequence shown here is derived from an EMBL/GenBank/DDBJ whole genome shotgun (WGS) entry which is preliminary data.</text>
</comment>
<gene>
    <name evidence="1" type="ORF">KPL71_017887</name>
</gene>
<protein>
    <submittedName>
        <fullName evidence="1">Ribosomal L12 domain-containing protein</fullName>
    </submittedName>
</protein>
<reference evidence="2" key="1">
    <citation type="journal article" date="2023" name="Hortic. Res.">
        <title>A chromosome-level phased genome enabling allele-level studies in sweet orange: a case study on citrus Huanglongbing tolerance.</title>
        <authorList>
            <person name="Wu B."/>
            <person name="Yu Q."/>
            <person name="Deng Z."/>
            <person name="Duan Y."/>
            <person name="Luo F."/>
            <person name="Gmitter F. Jr."/>
        </authorList>
    </citation>
    <scope>NUCLEOTIDE SEQUENCE [LARGE SCALE GENOMIC DNA]</scope>
    <source>
        <strain evidence="2">cv. Valencia</strain>
    </source>
</reference>